<dbReference type="EMBL" id="VULT01000005">
    <property type="protein sequence ID" value="MSS16961.1"/>
    <property type="molecule type" value="Genomic_DNA"/>
</dbReference>
<dbReference type="SUPFAM" id="SSF48452">
    <property type="entry name" value="TPR-like"/>
    <property type="match status" value="1"/>
</dbReference>
<reference evidence="1 2" key="1">
    <citation type="submission" date="2019-08" db="EMBL/GenBank/DDBJ databases">
        <title>In-depth cultivation of the pig gut microbiome towards novel bacterial diversity and tailored functional studies.</title>
        <authorList>
            <person name="Wylensek D."/>
            <person name="Hitch T.C.A."/>
            <person name="Clavel T."/>
        </authorList>
    </citation>
    <scope>NUCLEOTIDE SEQUENCE [LARGE SCALE GENOMIC DNA]</scope>
    <source>
        <strain evidence="1 2">Oil-RF-744-WCA-WT-10</strain>
    </source>
</reference>
<keyword evidence="1" id="KW-0449">Lipoprotein</keyword>
<dbReference type="InterPro" id="IPR041662">
    <property type="entry name" value="SusD-like_2"/>
</dbReference>
<dbReference type="AlphaFoldDB" id="A0A6L5X9N4"/>
<proteinExistence type="predicted"/>
<dbReference type="Gene3D" id="1.25.40.390">
    <property type="match status" value="1"/>
</dbReference>
<protein>
    <submittedName>
        <fullName evidence="1">SusD/RagB family nutrient-binding outer membrane lipoprotein</fullName>
    </submittedName>
</protein>
<keyword evidence="2" id="KW-1185">Reference proteome</keyword>
<gene>
    <name evidence="1" type="ORF">FYJ29_04150</name>
</gene>
<dbReference type="Proteomes" id="UP000483362">
    <property type="component" value="Unassembled WGS sequence"/>
</dbReference>
<organism evidence="1 2">
    <name type="scientific">Sodaliphilus pleomorphus</name>
    <dbReference type="NCBI Taxonomy" id="2606626"/>
    <lineage>
        <taxon>Bacteria</taxon>
        <taxon>Pseudomonadati</taxon>
        <taxon>Bacteroidota</taxon>
        <taxon>Bacteroidia</taxon>
        <taxon>Bacteroidales</taxon>
        <taxon>Muribaculaceae</taxon>
        <taxon>Sodaliphilus</taxon>
    </lineage>
</organism>
<sequence>MLHYIKTALVSGLLACGMLGINSCTDHFDSYNTDPNQSTAATSEMIATNCIRNLWEKHREPKGYMFDEMLCKYIAWTEANDINIAFNKLGRADLDGVTMLYNVQKMIEAAGNAQLKASYEGLGHILRAIVFFDATMRVGDIPYSQAMQGEAGITYPKYDSQRDVMLGLLNELDQADQLLAQGSNFNGDFVYGGNTSQWRKVANVMALKILINLYKKTDDPDLNVAARFKDIVATRPLFDSNTDNLQLVHSDKSGQKADFYKEGNNYVNYIQISSEVVDSLKAFGDYRLFYYAQPTPNAVAAGSAVDDWASYNGVEATLTEEEIQKAVFEGNVSQTNKRYVEEIVGEPSVLLSYSELNFILAEACVRGLLDGDARNYYNKGIEAAMHFTADNTVDNAEYHHNRKITDDYIARYLSNPGVAFSANPERQIEQIIEQKYLATFMQQPYNAYFEYRRTGYPVLPINPSSNRNDDVNKMPVRWMYPQSEYDYNGANVKAAVQSQFGGIDDENQIMWILK</sequence>
<accession>A0A6L5X9N4</accession>
<dbReference type="RefSeq" id="WP_154327634.1">
    <property type="nucleotide sequence ID" value="NZ_CP045696.1"/>
</dbReference>
<evidence type="ECO:0000313" key="1">
    <source>
        <dbReference type="EMBL" id="MSS16961.1"/>
    </source>
</evidence>
<name>A0A6L5X9N4_9BACT</name>
<dbReference type="InterPro" id="IPR011990">
    <property type="entry name" value="TPR-like_helical_dom_sf"/>
</dbReference>
<comment type="caution">
    <text evidence="1">The sequence shown here is derived from an EMBL/GenBank/DDBJ whole genome shotgun (WGS) entry which is preliminary data.</text>
</comment>
<evidence type="ECO:0000313" key="2">
    <source>
        <dbReference type="Proteomes" id="UP000483362"/>
    </source>
</evidence>
<dbReference type="Pfam" id="PF12771">
    <property type="entry name" value="SusD-like_2"/>
    <property type="match status" value="1"/>
</dbReference>